<name>A0ABR4CCR5_9HELO</name>
<reference evidence="1 2" key="1">
    <citation type="journal article" date="2024" name="Commun. Biol.">
        <title>Comparative genomic analysis of thermophilic fungi reveals convergent evolutionary adaptations and gene losses.</title>
        <authorList>
            <person name="Steindorff A.S."/>
            <person name="Aguilar-Pontes M.V."/>
            <person name="Robinson A.J."/>
            <person name="Andreopoulos B."/>
            <person name="LaButti K."/>
            <person name="Kuo A."/>
            <person name="Mondo S."/>
            <person name="Riley R."/>
            <person name="Otillar R."/>
            <person name="Haridas S."/>
            <person name="Lipzen A."/>
            <person name="Grimwood J."/>
            <person name="Schmutz J."/>
            <person name="Clum A."/>
            <person name="Reid I.D."/>
            <person name="Moisan M.C."/>
            <person name="Butler G."/>
            <person name="Nguyen T.T.M."/>
            <person name="Dewar K."/>
            <person name="Conant G."/>
            <person name="Drula E."/>
            <person name="Henrissat B."/>
            <person name="Hansel C."/>
            <person name="Singer S."/>
            <person name="Hutchinson M.I."/>
            <person name="de Vries R.P."/>
            <person name="Natvig D.O."/>
            <person name="Powell A.J."/>
            <person name="Tsang A."/>
            <person name="Grigoriev I.V."/>
        </authorList>
    </citation>
    <scope>NUCLEOTIDE SEQUENCE [LARGE SCALE GENOMIC DNA]</scope>
    <source>
        <strain evidence="1 2">CBS 494.80</strain>
    </source>
</reference>
<evidence type="ECO:0000313" key="2">
    <source>
        <dbReference type="Proteomes" id="UP001595075"/>
    </source>
</evidence>
<dbReference type="Proteomes" id="UP001595075">
    <property type="component" value="Unassembled WGS sequence"/>
</dbReference>
<keyword evidence="2" id="KW-1185">Reference proteome</keyword>
<protein>
    <submittedName>
        <fullName evidence="1">Uncharacterized protein</fullName>
    </submittedName>
</protein>
<gene>
    <name evidence="1" type="ORF">VTL71DRAFT_15821</name>
</gene>
<dbReference type="EMBL" id="JAZHXI010000009">
    <property type="protein sequence ID" value="KAL2067725.1"/>
    <property type="molecule type" value="Genomic_DNA"/>
</dbReference>
<evidence type="ECO:0000313" key="1">
    <source>
        <dbReference type="EMBL" id="KAL2067725.1"/>
    </source>
</evidence>
<accession>A0ABR4CCR5</accession>
<proteinExistence type="predicted"/>
<sequence>MTSGTISPSPRENFVLDSSLSLMEVMHTSAKYHPSLISDRSGSSISGASPASVKLGMVNRWFFSFEIISRSLTGDVGSFKSLTSPVKANYPWVSDPESRSYSSATACLAIACATLAAVKFIEKNSGSWARGSCKSLFDKIKASHPEIVTDGKSLTAS</sequence>
<comment type="caution">
    <text evidence="1">The sequence shown here is derived from an EMBL/GenBank/DDBJ whole genome shotgun (WGS) entry which is preliminary data.</text>
</comment>
<organism evidence="1 2">
    <name type="scientific">Oculimacula yallundae</name>
    <dbReference type="NCBI Taxonomy" id="86028"/>
    <lineage>
        <taxon>Eukaryota</taxon>
        <taxon>Fungi</taxon>
        <taxon>Dikarya</taxon>
        <taxon>Ascomycota</taxon>
        <taxon>Pezizomycotina</taxon>
        <taxon>Leotiomycetes</taxon>
        <taxon>Helotiales</taxon>
        <taxon>Ploettnerulaceae</taxon>
        <taxon>Oculimacula</taxon>
    </lineage>
</organism>